<dbReference type="Proteomes" id="UP000032737">
    <property type="component" value="Chromosome"/>
</dbReference>
<proteinExistence type="predicted"/>
<protein>
    <submittedName>
        <fullName evidence="1">Putative transposase, probably</fullName>
    </submittedName>
</protein>
<evidence type="ECO:0000313" key="1">
    <source>
        <dbReference type="EMBL" id="CCV65084.1"/>
    </source>
</evidence>
<reference evidence="1 2" key="1">
    <citation type="journal article" date="2013" name="J. Mol. Microbiol. Biotechnol.">
        <title>Analysis of the Complete Genomes of Acholeplasma brassicae , A. palmae and A. laidlawii and Their Comparison to the Obligate Parasites from ' Candidatus Phytoplasma'.</title>
        <authorList>
            <person name="Kube M."/>
            <person name="Siewert C."/>
            <person name="Migdoll A.M."/>
            <person name="Duduk B."/>
            <person name="Holz S."/>
            <person name="Rabus R."/>
            <person name="Seemuller E."/>
            <person name="Mitrovic J."/>
            <person name="Muller I."/>
            <person name="Buttner C."/>
            <person name="Reinhardt R."/>
        </authorList>
    </citation>
    <scope>NUCLEOTIDE SEQUENCE [LARGE SCALE GENOMIC DNA]</scope>
    <source>
        <strain evidence="2">0502</strain>
    </source>
</reference>
<dbReference type="NCBIfam" id="NF047593">
    <property type="entry name" value="IS66_ISAeme5_TnpA"/>
    <property type="match status" value="1"/>
</dbReference>
<accession>U4KSK1</accession>
<keyword evidence="2" id="KW-1185">Reference proteome</keyword>
<organism evidence="1 2">
    <name type="scientific">Acholeplasma brassicae</name>
    <dbReference type="NCBI Taxonomy" id="61635"/>
    <lineage>
        <taxon>Bacteria</taxon>
        <taxon>Bacillati</taxon>
        <taxon>Mycoplasmatota</taxon>
        <taxon>Mollicutes</taxon>
        <taxon>Acholeplasmatales</taxon>
        <taxon>Acholeplasmataceae</taxon>
        <taxon>Acholeplasma</taxon>
    </lineage>
</organism>
<sequence>MKAFCQIHKVNVHQLQYWLKKFKHESTPTSFVKVINPIYQTQKPLTFDFQDLRINMPESYNESTLIDLIKTLRRLGDER</sequence>
<dbReference type="AlphaFoldDB" id="U4KSK1"/>
<gene>
    <name evidence="1" type="ORF">BN85300630</name>
</gene>
<name>U4KSK1_9MOLU</name>
<dbReference type="EMBL" id="FO681348">
    <property type="protein sequence ID" value="CCV65084.1"/>
    <property type="molecule type" value="Genomic_DNA"/>
</dbReference>
<evidence type="ECO:0000313" key="2">
    <source>
        <dbReference type="Proteomes" id="UP000032737"/>
    </source>
</evidence>
<dbReference type="KEGG" id="abra:BN85300630"/>
<dbReference type="HOGENOM" id="CLU_2581638_0_0_14"/>